<comment type="caution">
    <text evidence="4">The sequence shown here is derived from an EMBL/GenBank/DDBJ whole genome shotgun (WGS) entry which is preliminary data.</text>
</comment>
<name>A0AAE1UQH1_9SOLA</name>
<keyword evidence="2" id="KW-1184">Jasmonic acid signaling pathway</keyword>
<dbReference type="GO" id="GO:2000022">
    <property type="term" value="P:regulation of jasmonic acid mediated signaling pathway"/>
    <property type="evidence" value="ECO:0007669"/>
    <property type="project" value="UniProtKB-UniRule"/>
</dbReference>
<dbReference type="GO" id="GO:0009611">
    <property type="term" value="P:response to wounding"/>
    <property type="evidence" value="ECO:0007669"/>
    <property type="project" value="UniProtKB-UniRule"/>
</dbReference>
<evidence type="ECO:0000313" key="5">
    <source>
        <dbReference type="Proteomes" id="UP001291623"/>
    </source>
</evidence>
<dbReference type="PANTHER" id="PTHR33077">
    <property type="entry name" value="PROTEIN TIFY 4A-RELATED-RELATED"/>
    <property type="match status" value="1"/>
</dbReference>
<sequence length="154" mass="17507">MARSTVELDFFSMEKVSTTHAKPIMANFPPLPVFSPTLRLHCGSENGTKNAPLTIFYDGTVAVFNVSSDEADDILKFAEKSKIMDAFSSRKQLFGETLSGDLPLARRNSLLRFLEKRKERHPRPEQKMVLAHRLDGKGVKVKIHLKVYRVFESR</sequence>
<dbReference type="Pfam" id="PF06200">
    <property type="entry name" value="tify"/>
    <property type="match status" value="1"/>
</dbReference>
<comment type="subcellular location">
    <subcellularLocation>
        <location evidence="2">Nucleus</location>
    </subcellularLocation>
</comment>
<reference evidence="4" key="1">
    <citation type="submission" date="2023-12" db="EMBL/GenBank/DDBJ databases">
        <title>Genome assembly of Anisodus tanguticus.</title>
        <authorList>
            <person name="Wang Y.-J."/>
        </authorList>
    </citation>
    <scope>NUCLEOTIDE SEQUENCE</scope>
    <source>
        <strain evidence="4">KB-2021</strain>
        <tissue evidence="4">Leaf</tissue>
    </source>
</reference>
<dbReference type="Proteomes" id="UP001291623">
    <property type="component" value="Unassembled WGS sequence"/>
</dbReference>
<evidence type="ECO:0000313" key="4">
    <source>
        <dbReference type="EMBL" id="KAK4339232.1"/>
    </source>
</evidence>
<gene>
    <name evidence="4" type="ORF">RND71_040694</name>
</gene>
<evidence type="ECO:0000259" key="3">
    <source>
        <dbReference type="PROSITE" id="PS51320"/>
    </source>
</evidence>
<comment type="similarity">
    <text evidence="1 2">Belongs to the TIFY/JAZ family.</text>
</comment>
<accession>A0AAE1UQH1</accession>
<dbReference type="InterPro" id="IPR040390">
    <property type="entry name" value="TIFY/JAZ"/>
</dbReference>
<organism evidence="4 5">
    <name type="scientific">Anisodus tanguticus</name>
    <dbReference type="NCBI Taxonomy" id="243964"/>
    <lineage>
        <taxon>Eukaryota</taxon>
        <taxon>Viridiplantae</taxon>
        <taxon>Streptophyta</taxon>
        <taxon>Embryophyta</taxon>
        <taxon>Tracheophyta</taxon>
        <taxon>Spermatophyta</taxon>
        <taxon>Magnoliopsida</taxon>
        <taxon>eudicotyledons</taxon>
        <taxon>Gunneridae</taxon>
        <taxon>Pentapetalae</taxon>
        <taxon>asterids</taxon>
        <taxon>lamiids</taxon>
        <taxon>Solanales</taxon>
        <taxon>Solanaceae</taxon>
        <taxon>Solanoideae</taxon>
        <taxon>Hyoscyameae</taxon>
        <taxon>Anisodus</taxon>
    </lineage>
</organism>
<comment type="function">
    <text evidence="2">Repressor of jasmonate responses.</text>
</comment>
<protein>
    <recommendedName>
        <fullName evidence="2">Protein TIFY</fullName>
    </recommendedName>
    <alternativeName>
        <fullName evidence="2">Jasmonate ZIM domain-containing protein</fullName>
    </alternativeName>
</protein>
<dbReference type="Pfam" id="PF09425">
    <property type="entry name" value="Jas_motif"/>
    <property type="match status" value="1"/>
</dbReference>
<keyword evidence="5" id="KW-1185">Reference proteome</keyword>
<comment type="domain">
    <text evidence="2">The jas domain is required for interaction with COI1.</text>
</comment>
<feature type="domain" description="Tify" evidence="3">
    <location>
        <begin position="46"/>
        <end position="80"/>
    </location>
</feature>
<dbReference type="PANTHER" id="PTHR33077:SF5">
    <property type="entry name" value="PROTEIN TIFY 9"/>
    <property type="match status" value="1"/>
</dbReference>
<dbReference type="GO" id="GO:0005634">
    <property type="term" value="C:nucleus"/>
    <property type="evidence" value="ECO:0007669"/>
    <property type="project" value="UniProtKB-SubCell"/>
</dbReference>
<dbReference type="GO" id="GO:0031347">
    <property type="term" value="P:regulation of defense response"/>
    <property type="evidence" value="ECO:0007669"/>
    <property type="project" value="UniProtKB-UniRule"/>
</dbReference>
<dbReference type="SMART" id="SM00979">
    <property type="entry name" value="TIFY"/>
    <property type="match status" value="1"/>
</dbReference>
<dbReference type="PROSITE" id="PS51320">
    <property type="entry name" value="TIFY"/>
    <property type="match status" value="1"/>
</dbReference>
<evidence type="ECO:0000256" key="2">
    <source>
        <dbReference type="RuleBase" id="RU369065"/>
    </source>
</evidence>
<keyword evidence="2" id="KW-0539">Nucleus</keyword>
<dbReference type="EMBL" id="JAVYJV010000023">
    <property type="protein sequence ID" value="KAK4339232.1"/>
    <property type="molecule type" value="Genomic_DNA"/>
</dbReference>
<proteinExistence type="inferred from homology"/>
<evidence type="ECO:0000256" key="1">
    <source>
        <dbReference type="ARBA" id="ARBA00008614"/>
    </source>
</evidence>
<dbReference type="InterPro" id="IPR010399">
    <property type="entry name" value="Tify_dom"/>
</dbReference>
<dbReference type="InterPro" id="IPR018467">
    <property type="entry name" value="CCT_CS"/>
</dbReference>
<dbReference type="AlphaFoldDB" id="A0AAE1UQH1"/>